<keyword evidence="3" id="KW-0808">Transferase</keyword>
<keyword evidence="3" id="KW-0489">Methyltransferase</keyword>
<dbReference type="RefSeq" id="WP_262564268.1">
    <property type="nucleotide sequence ID" value="NZ_JAPFCC010000001.1"/>
</dbReference>
<gene>
    <name evidence="3" type="ORF">NX722_18165</name>
</gene>
<dbReference type="SUPFAM" id="SSF53335">
    <property type="entry name" value="S-adenosyl-L-methionine-dependent methyltransferases"/>
    <property type="match status" value="1"/>
</dbReference>
<dbReference type="InterPro" id="IPR052916">
    <property type="entry name" value="Type-I_RE_MTase_Subunit"/>
</dbReference>
<dbReference type="NCBIfam" id="NF047738">
    <property type="entry name" value="antiphage_MADS2"/>
    <property type="match status" value="1"/>
</dbReference>
<keyword evidence="4" id="KW-1185">Reference proteome</keyword>
<proteinExistence type="inferred from homology"/>
<dbReference type="EMBL" id="JAPFCC010000001">
    <property type="protein sequence ID" value="MCW7554512.1"/>
    <property type="molecule type" value="Genomic_DNA"/>
</dbReference>
<dbReference type="Pfam" id="PF02384">
    <property type="entry name" value="N6_Mtase"/>
    <property type="match status" value="1"/>
</dbReference>
<dbReference type="Proteomes" id="UP001209854">
    <property type="component" value="Unassembled WGS sequence"/>
</dbReference>
<dbReference type="PRINTS" id="PR00507">
    <property type="entry name" value="N12N6MTFRASE"/>
</dbReference>
<dbReference type="GO" id="GO:0008168">
    <property type="term" value="F:methyltransferase activity"/>
    <property type="evidence" value="ECO:0007669"/>
    <property type="project" value="UniProtKB-KW"/>
</dbReference>
<evidence type="ECO:0000313" key="3">
    <source>
        <dbReference type="EMBL" id="MCW7554512.1"/>
    </source>
</evidence>
<name>A0ABT3MYS2_9GAMM</name>
<sequence length="558" mass="63498">MSEAPASCKYGLWTNGLDFFFFQKIVERFDVKFNPLGHWPPADGTIGTKDVHSDAKLRKADPDMLRTAFRRCHNFIHGNEGMPKDAAFWQFLRLIYCKMYDEGKNQAERRFYAGYIPRERNGKTEYIDEQFDDEGRQKIRERIFLLFEDVKKAYSNLFDGTEKITLSERALAFMVAELGKYDMRRADVDAKGAAYQEIVGTNLRGDRGQYFTPRSAIKLVVEMLDPQENEKILDPSCGTGGFLVESVNHQLRRFRKEDQEPEDTEEFLSELQRIKEYVAENVFGADFDPFLVKATSMNMTMAANDPGNLFHMDSLSFPKGHLSGVKEANSMIPFGSIDVLMTNPPFGSDIPITDPAVLGEFNLAGKWDKNKETGVISRGNGFQKAVAPEVLFIERAIKWLKPGGRAGIVLPDGILGNPGDEYIRKWILRHCWVLASVDLPVETFIAEANVNILTSLLFLKKKTQEEIQAEDLGQETDYPVFMAVAEKVGVDRRGNTLYKRGPDGEELLKDVTEVEQVRVKGKMVERTLHRKEKILDNDLVEIGKAYRKFREENLEPGV</sequence>
<dbReference type="InterPro" id="IPR003356">
    <property type="entry name" value="DNA_methylase_A-5"/>
</dbReference>
<evidence type="ECO:0000313" key="4">
    <source>
        <dbReference type="Proteomes" id="UP001209854"/>
    </source>
</evidence>
<dbReference type="PANTHER" id="PTHR42998:SF1">
    <property type="entry name" value="TYPE I RESTRICTION ENZYME HINDI METHYLASE SUBUNIT"/>
    <property type="match status" value="1"/>
</dbReference>
<evidence type="ECO:0000259" key="2">
    <source>
        <dbReference type="Pfam" id="PF02384"/>
    </source>
</evidence>
<dbReference type="Gene3D" id="3.40.50.150">
    <property type="entry name" value="Vaccinia Virus protein VP39"/>
    <property type="match status" value="1"/>
</dbReference>
<protein>
    <submittedName>
        <fullName evidence="3">SAM-dependent methyltransferase</fullName>
    </submittedName>
</protein>
<dbReference type="GO" id="GO:0032259">
    <property type="term" value="P:methylation"/>
    <property type="evidence" value="ECO:0007669"/>
    <property type="project" value="UniProtKB-KW"/>
</dbReference>
<comment type="similarity">
    <text evidence="1">Belongs to the N(4)/N(6)-methyltransferase family.</text>
</comment>
<comment type="caution">
    <text evidence="3">The sequence shown here is derived from an EMBL/GenBank/DDBJ whole genome shotgun (WGS) entry which is preliminary data.</text>
</comment>
<organism evidence="3 4">
    <name type="scientific">Endozoicomonas gorgoniicola</name>
    <dbReference type="NCBI Taxonomy" id="1234144"/>
    <lineage>
        <taxon>Bacteria</taxon>
        <taxon>Pseudomonadati</taxon>
        <taxon>Pseudomonadota</taxon>
        <taxon>Gammaproteobacteria</taxon>
        <taxon>Oceanospirillales</taxon>
        <taxon>Endozoicomonadaceae</taxon>
        <taxon>Endozoicomonas</taxon>
    </lineage>
</organism>
<reference evidence="3 4" key="1">
    <citation type="submission" date="2022-10" db="EMBL/GenBank/DDBJ databases">
        <title>High-quality genome sequences of two octocoral-associated bacteria, Endozoicomonas euniceicola EF212 and Endozoicomonas gorgoniicola PS125.</title>
        <authorList>
            <person name="Chiou Y.-J."/>
            <person name="Chen Y.-H."/>
        </authorList>
    </citation>
    <scope>NUCLEOTIDE SEQUENCE [LARGE SCALE GENOMIC DNA]</scope>
    <source>
        <strain evidence="3 4">PS125</strain>
    </source>
</reference>
<accession>A0ABT3MYS2</accession>
<feature type="domain" description="DNA methylase adenine-specific" evidence="2">
    <location>
        <begin position="192"/>
        <end position="468"/>
    </location>
</feature>
<dbReference type="PANTHER" id="PTHR42998">
    <property type="entry name" value="TYPE I RESTRICTION ENZYME HINDVIIP M PROTEIN-RELATED"/>
    <property type="match status" value="1"/>
</dbReference>
<evidence type="ECO:0000256" key="1">
    <source>
        <dbReference type="ARBA" id="ARBA00006594"/>
    </source>
</evidence>
<dbReference type="InterPro" id="IPR029063">
    <property type="entry name" value="SAM-dependent_MTases_sf"/>
</dbReference>